<name>A0A8K0A148_BRALA</name>
<dbReference type="PANTHER" id="PTHR46590">
    <property type="entry name" value="PHOSPHATIDYLINOSITOL TRANSFER PROTEIN CSR1-RELATED"/>
    <property type="match status" value="1"/>
</dbReference>
<accession>A0A8K0A148</accession>
<evidence type="ECO:0000259" key="1">
    <source>
        <dbReference type="PROSITE" id="PS50191"/>
    </source>
</evidence>
<dbReference type="EMBL" id="OV696691">
    <property type="protein sequence ID" value="CAH1267205.1"/>
    <property type="molecule type" value="Genomic_DNA"/>
</dbReference>
<feature type="domain" description="CRAL-TRIO" evidence="1">
    <location>
        <begin position="105"/>
        <end position="259"/>
    </location>
</feature>
<dbReference type="CDD" id="cd00170">
    <property type="entry name" value="SEC14"/>
    <property type="match status" value="1"/>
</dbReference>
<dbReference type="SMART" id="SM00516">
    <property type="entry name" value="SEC14"/>
    <property type="match status" value="1"/>
</dbReference>
<reference evidence="2" key="1">
    <citation type="submission" date="2022-01" db="EMBL/GenBank/DDBJ databases">
        <authorList>
            <person name="Braso-Vives M."/>
        </authorList>
    </citation>
    <scope>NUCLEOTIDE SEQUENCE</scope>
</reference>
<dbReference type="InterPro" id="IPR001251">
    <property type="entry name" value="CRAL-TRIO_dom"/>
</dbReference>
<dbReference type="Pfam" id="PF00650">
    <property type="entry name" value="CRAL_TRIO"/>
    <property type="match status" value="1"/>
</dbReference>
<dbReference type="PROSITE" id="PS50191">
    <property type="entry name" value="CRAL_TRIO"/>
    <property type="match status" value="1"/>
</dbReference>
<dbReference type="InterPro" id="IPR036865">
    <property type="entry name" value="CRAL-TRIO_dom_sf"/>
</dbReference>
<dbReference type="SUPFAM" id="SSF52087">
    <property type="entry name" value="CRAL/TRIO domain"/>
    <property type="match status" value="1"/>
</dbReference>
<dbReference type="InterPro" id="IPR036273">
    <property type="entry name" value="CRAL/TRIO_N_dom_sf"/>
</dbReference>
<sequence>MGYDAVVARCIKAFRALSPSLPVLMAAGGTKVRQKVEPDCQENVDSLREALRKDSKIGEQIKDVPDKALRRFLRAHLTVPEAHKVYVKCEKWRKKYGVENIKSEDPAIQSELATGKGIILEERDKMGRPIILATVHLHDTKNRDMEVLTKFTVYMLETLSNMSDQSEMDNICVLFDMKDFSLRNMDYQFVKTLIMLLQRYFPERLGVCLIVNAPTLFSGCWLIIRPWLDERTRKKVNFIYTEEELSQYISLAVLPRKLF</sequence>
<protein>
    <submittedName>
        <fullName evidence="2">PTPN9 protein</fullName>
    </submittedName>
</protein>
<dbReference type="OrthoDB" id="75724at2759"/>
<organism evidence="2 3">
    <name type="scientific">Branchiostoma lanceolatum</name>
    <name type="common">Common lancelet</name>
    <name type="synonym">Amphioxus lanceolatum</name>
    <dbReference type="NCBI Taxonomy" id="7740"/>
    <lineage>
        <taxon>Eukaryota</taxon>
        <taxon>Metazoa</taxon>
        <taxon>Chordata</taxon>
        <taxon>Cephalochordata</taxon>
        <taxon>Leptocardii</taxon>
        <taxon>Amphioxiformes</taxon>
        <taxon>Branchiostomatidae</taxon>
        <taxon>Branchiostoma</taxon>
    </lineage>
</organism>
<keyword evidence="3" id="KW-1185">Reference proteome</keyword>
<evidence type="ECO:0000313" key="2">
    <source>
        <dbReference type="EMBL" id="CAH1267205.1"/>
    </source>
</evidence>
<dbReference type="Gene3D" id="3.40.525.10">
    <property type="entry name" value="CRAL-TRIO lipid binding domain"/>
    <property type="match status" value="1"/>
</dbReference>
<evidence type="ECO:0000313" key="3">
    <source>
        <dbReference type="Proteomes" id="UP000838412"/>
    </source>
</evidence>
<gene>
    <name evidence="2" type="primary">PTPN9</name>
    <name evidence="2" type="ORF">BLAG_LOCUS20652</name>
</gene>
<dbReference type="PANTHER" id="PTHR46590:SF1">
    <property type="entry name" value="PHOSPHATIDYLINOSITOL TRANSFER PROTEIN CSR1"/>
    <property type="match status" value="1"/>
</dbReference>
<dbReference type="Proteomes" id="UP000838412">
    <property type="component" value="Chromosome 6"/>
</dbReference>
<dbReference type="AlphaFoldDB" id="A0A8K0A148"/>
<dbReference type="SUPFAM" id="SSF46938">
    <property type="entry name" value="CRAL/TRIO N-terminal domain"/>
    <property type="match status" value="1"/>
</dbReference>
<dbReference type="InterPro" id="IPR052432">
    <property type="entry name" value="PITP/CRAL-TRIO"/>
</dbReference>
<proteinExistence type="predicted"/>